<sequence length="73" mass="7832">MSDASNNNKEPGEILTDAEYSSNLLSNDEIFSKSDENVSAESNSYDLISSVVDPHPVVSSCGLSIQCGEICFK</sequence>
<protein>
    <submittedName>
        <fullName evidence="3">CTNNB1 binding N-teminal domain-containing protein</fullName>
    </submittedName>
</protein>
<accession>A0A183JJX1</accession>
<dbReference type="AlphaFoldDB" id="A0A183JJX1"/>
<evidence type="ECO:0000313" key="1">
    <source>
        <dbReference type="EMBL" id="VDO78415.1"/>
    </source>
</evidence>
<proteinExistence type="predicted"/>
<reference evidence="1 2" key="2">
    <citation type="submission" date="2018-11" db="EMBL/GenBank/DDBJ databases">
        <authorList>
            <consortium name="Pathogen Informatics"/>
        </authorList>
    </citation>
    <scope>NUCLEOTIDE SEQUENCE [LARGE SCALE GENOMIC DNA]</scope>
    <source>
        <strain evidence="1">Dakar</strain>
        <strain evidence="2">Dakar, Senegal</strain>
    </source>
</reference>
<gene>
    <name evidence="1" type="ORF">SCUD_LOCUS2999</name>
</gene>
<dbReference type="Proteomes" id="UP000279833">
    <property type="component" value="Unassembled WGS sequence"/>
</dbReference>
<name>A0A183JJX1_9TREM</name>
<reference evidence="3" key="1">
    <citation type="submission" date="2016-06" db="UniProtKB">
        <authorList>
            <consortium name="WormBaseParasite"/>
        </authorList>
    </citation>
    <scope>IDENTIFICATION</scope>
</reference>
<evidence type="ECO:0000313" key="2">
    <source>
        <dbReference type="Proteomes" id="UP000279833"/>
    </source>
</evidence>
<keyword evidence="2" id="KW-1185">Reference proteome</keyword>
<dbReference type="EMBL" id="UZAK01003167">
    <property type="protein sequence ID" value="VDO78415.1"/>
    <property type="molecule type" value="Genomic_DNA"/>
</dbReference>
<dbReference type="WBParaSite" id="SCUD_0000299801-mRNA-1">
    <property type="protein sequence ID" value="SCUD_0000299801-mRNA-1"/>
    <property type="gene ID" value="SCUD_0000299801"/>
</dbReference>
<organism evidence="3">
    <name type="scientific">Schistosoma curassoni</name>
    <dbReference type="NCBI Taxonomy" id="6186"/>
    <lineage>
        <taxon>Eukaryota</taxon>
        <taxon>Metazoa</taxon>
        <taxon>Spiralia</taxon>
        <taxon>Lophotrochozoa</taxon>
        <taxon>Platyhelminthes</taxon>
        <taxon>Trematoda</taxon>
        <taxon>Digenea</taxon>
        <taxon>Strigeidida</taxon>
        <taxon>Schistosomatoidea</taxon>
        <taxon>Schistosomatidae</taxon>
        <taxon>Schistosoma</taxon>
    </lineage>
</organism>
<evidence type="ECO:0000313" key="3">
    <source>
        <dbReference type="WBParaSite" id="SCUD_0000299801-mRNA-1"/>
    </source>
</evidence>